<dbReference type="RefSeq" id="WP_016519619.1">
    <property type="nucleotide sequence ID" value="NZ_KE332514.1"/>
</dbReference>
<comment type="caution">
    <text evidence="2">The sequence shown here is derived from an EMBL/GenBank/DDBJ whole genome shotgun (WGS) entry which is preliminary data.</text>
</comment>
<dbReference type="EMBL" id="ATFC01000013">
    <property type="protein sequence ID" value="EPF45814.1"/>
    <property type="molecule type" value="Genomic_DNA"/>
</dbReference>
<evidence type="ECO:0000313" key="2">
    <source>
        <dbReference type="EMBL" id="EPF45814.1"/>
    </source>
</evidence>
<evidence type="ECO:0000259" key="1">
    <source>
        <dbReference type="Pfam" id="PF23019"/>
    </source>
</evidence>
<dbReference type="InterPro" id="IPR054297">
    <property type="entry name" value="DUF7033"/>
</dbReference>
<dbReference type="InterPro" id="IPR011330">
    <property type="entry name" value="Glyco_hydro/deAcase_b/a-brl"/>
</dbReference>
<feature type="domain" description="DUF7033" evidence="1">
    <location>
        <begin position="116"/>
        <end position="201"/>
    </location>
</feature>
<keyword evidence="3" id="KW-1185">Reference proteome</keyword>
<dbReference type="Proteomes" id="UP000014605">
    <property type="component" value="Unassembled WGS sequence"/>
</dbReference>
<evidence type="ECO:0000313" key="3">
    <source>
        <dbReference type="Proteomes" id="UP000014605"/>
    </source>
</evidence>
<gene>
    <name evidence="2" type="ORF">HMPREF1222_02444</name>
</gene>
<dbReference type="Pfam" id="PF23019">
    <property type="entry name" value="DUF7033"/>
    <property type="match status" value="1"/>
</dbReference>
<protein>
    <recommendedName>
        <fullName evidence="1">DUF7033 domain-containing protein</fullName>
    </recommendedName>
</protein>
<proteinExistence type="predicted"/>
<dbReference type="Gene3D" id="3.20.20.370">
    <property type="entry name" value="Glycoside hydrolase/deacetylase"/>
    <property type="match status" value="1"/>
</dbReference>
<dbReference type="AlphaFoldDB" id="S3M9U8"/>
<dbReference type="HOGENOM" id="CLU_046673_1_0_12"/>
<name>S3M9U8_9SPIR</name>
<dbReference type="CDD" id="cd10931">
    <property type="entry name" value="CE4_u7"/>
    <property type="match status" value="1"/>
</dbReference>
<organism evidence="2 3">
    <name type="scientific">Treponema vincentii F0403</name>
    <dbReference type="NCBI Taxonomy" id="1125702"/>
    <lineage>
        <taxon>Bacteria</taxon>
        <taxon>Pseudomonadati</taxon>
        <taxon>Spirochaetota</taxon>
        <taxon>Spirochaetia</taxon>
        <taxon>Spirochaetales</taxon>
        <taxon>Treponemataceae</taxon>
        <taxon>Treponema</taxon>
    </lineage>
</organism>
<dbReference type="GO" id="GO:0005975">
    <property type="term" value="P:carbohydrate metabolic process"/>
    <property type="evidence" value="ECO:0007669"/>
    <property type="project" value="InterPro"/>
</dbReference>
<accession>S3M9U8</accession>
<dbReference type="SUPFAM" id="SSF88713">
    <property type="entry name" value="Glycoside hydrolase/deacetylase"/>
    <property type="match status" value="1"/>
</dbReference>
<reference evidence="2 3" key="1">
    <citation type="submission" date="2013-04" db="EMBL/GenBank/DDBJ databases">
        <title>The Genome Sequence of Treponema vincentii F0403.</title>
        <authorList>
            <consortium name="The Broad Institute Genomics Platform"/>
            <person name="Earl A."/>
            <person name="Ward D."/>
            <person name="Feldgarden M."/>
            <person name="Gevers D."/>
            <person name="Leonetti C."/>
            <person name="Izard J."/>
            <person name="Walker B."/>
            <person name="Young S."/>
            <person name="Zeng Q."/>
            <person name="Gargeya S."/>
            <person name="Fitzgerald M."/>
            <person name="Haas B."/>
            <person name="Abouelleil A."/>
            <person name="Allen A.W."/>
            <person name="Alvarado L."/>
            <person name="Arachchi H.M."/>
            <person name="Berlin A.M."/>
            <person name="Chapman S.B."/>
            <person name="Gainer-Dewar J."/>
            <person name="Goldberg J."/>
            <person name="Griggs A."/>
            <person name="Gujja S."/>
            <person name="Hansen M."/>
            <person name="Howarth C."/>
            <person name="Imamovic A."/>
            <person name="Ireland A."/>
            <person name="Larimer J."/>
            <person name="McCowan C."/>
            <person name="Murphy C."/>
            <person name="Pearson M."/>
            <person name="Poon T.W."/>
            <person name="Priest M."/>
            <person name="Roberts A."/>
            <person name="Saif S."/>
            <person name="Shea T."/>
            <person name="Sisk P."/>
            <person name="Sykes S."/>
            <person name="Wortman J."/>
            <person name="Nusbaum C."/>
            <person name="Birren B."/>
        </authorList>
    </citation>
    <scope>NUCLEOTIDE SEQUENCE [LARGE SCALE GENOMIC DNA]</scope>
    <source>
        <strain evidence="2 3">F0403</strain>
    </source>
</reference>
<dbReference type="GeneID" id="301462536"/>
<dbReference type="PATRIC" id="fig|1125702.3.peg.2528"/>
<sequence length="462" mass="53836">MLKITVPNFCVSEIKYTCFVVFSEWLGIEYVIQTLEQDFILISSNEKYLKLNADFFVKASNNWLASETMPDVPLKNYNLDELKAVLHNEIHICESEFPVLYGMPEITVSEDTIDCNIDVLGGIFFMISRYEEIVIKERDNHNRFSAKSSIACKENFLFRPIVNEYVELLFALLQYLFPQVERKRMQFKTSPTHDVDVPFQYLNISIPRLIKHIGGDILKRKSMRLAFDTVGGWTTVKHGKVEDDPYYSFDFIMTESEKRGLKSAFYFLPSGSPEMLIKYPVSLPEMQSLLQIIDKRGHEIGIHGFYGTYLDDKAFKDDVFILKNVLQTLDISQQIHGGRQHYLQWQNPDTLNVWETSGMNYDSTLSFADMPGFRCGTCYEYSVYDCIVRKKLRLKERPLIAMECSVIAERYMNFGLTDKALAVFKNLKDKCKYYNGNFVLLFHNTEFITEAQRQFYIEVLDC</sequence>